<evidence type="ECO:0000256" key="2">
    <source>
        <dbReference type="ARBA" id="ARBA00022771"/>
    </source>
</evidence>
<evidence type="ECO:0000313" key="6">
    <source>
        <dbReference type="EMBL" id="EAN7516486.1"/>
    </source>
</evidence>
<keyword evidence="3" id="KW-0862">Zinc</keyword>
<dbReference type="PROSITE" id="PS51128">
    <property type="entry name" value="ZF_DKSA_2"/>
    <property type="match status" value="1"/>
</dbReference>
<name>A0A5T3REZ3_SALER</name>
<evidence type="ECO:0000259" key="5">
    <source>
        <dbReference type="Pfam" id="PF01258"/>
    </source>
</evidence>
<dbReference type="InterPro" id="IPR000962">
    <property type="entry name" value="Znf_DskA_TraR"/>
</dbReference>
<dbReference type="GO" id="GO:0008270">
    <property type="term" value="F:zinc ion binding"/>
    <property type="evidence" value="ECO:0007669"/>
    <property type="project" value="UniProtKB-KW"/>
</dbReference>
<reference evidence="6" key="1">
    <citation type="submission" date="2018-12" db="EMBL/GenBank/DDBJ databases">
        <authorList>
            <consortium name="PulseNet: The National Subtyping Network for Foodborne Disease Surveillance"/>
            <person name="Tarr C.L."/>
            <person name="Trees E."/>
            <person name="Katz L.S."/>
            <person name="Carleton-Romer H.A."/>
            <person name="Stroika S."/>
            <person name="Kucerova Z."/>
            <person name="Roache K.F."/>
            <person name="Sabol A.L."/>
            <person name="Besser J."/>
            <person name="Gerner-Smidt P."/>
        </authorList>
    </citation>
    <scope>NUCLEOTIDE SEQUENCE</scope>
    <source>
        <strain evidence="6">PNUSAS064340</strain>
    </source>
</reference>
<sequence length="102" mass="12044">MNLLLWPERLLFRSESERKENDVDELDRTQELVERFNERARKEISDRAVARRRDGLSHAQVVRRCADCRVLIPAERLEVVPDALCCVKCQALREAYGVDQYR</sequence>
<dbReference type="Gene3D" id="1.20.120.910">
    <property type="entry name" value="DksA, coiled-coil domain"/>
    <property type="match status" value="1"/>
</dbReference>
<gene>
    <name evidence="6" type="ORF">EKX87_14405</name>
</gene>
<keyword evidence="1" id="KW-0479">Metal-binding</keyword>
<dbReference type="EMBL" id="AACZBH010000034">
    <property type="protein sequence ID" value="EAN7516486.1"/>
    <property type="molecule type" value="Genomic_DNA"/>
</dbReference>
<dbReference type="Pfam" id="PF01258">
    <property type="entry name" value="zf-dskA_traR"/>
    <property type="match status" value="1"/>
</dbReference>
<feature type="zinc finger region" description="dksA C4-type" evidence="4">
    <location>
        <begin position="65"/>
        <end position="89"/>
    </location>
</feature>
<accession>A0A5T3REZ3</accession>
<keyword evidence="2" id="KW-0863">Zinc-finger</keyword>
<feature type="domain" description="Zinc finger DksA/TraR C4-type" evidence="5">
    <location>
        <begin position="64"/>
        <end position="94"/>
    </location>
</feature>
<comment type="caution">
    <text evidence="6">The sequence shown here is derived from an EMBL/GenBank/DDBJ whole genome shotgun (WGS) entry which is preliminary data.</text>
</comment>
<proteinExistence type="predicted"/>
<dbReference type="AlphaFoldDB" id="A0A5T3REZ3"/>
<evidence type="ECO:0000256" key="1">
    <source>
        <dbReference type="ARBA" id="ARBA00022723"/>
    </source>
</evidence>
<organism evidence="6">
    <name type="scientific">Salmonella enterica</name>
    <name type="common">Salmonella choleraesuis</name>
    <dbReference type="NCBI Taxonomy" id="28901"/>
    <lineage>
        <taxon>Bacteria</taxon>
        <taxon>Pseudomonadati</taxon>
        <taxon>Pseudomonadota</taxon>
        <taxon>Gammaproteobacteria</taxon>
        <taxon>Enterobacterales</taxon>
        <taxon>Enterobacteriaceae</taxon>
        <taxon>Salmonella</taxon>
    </lineage>
</organism>
<evidence type="ECO:0000256" key="3">
    <source>
        <dbReference type="ARBA" id="ARBA00022833"/>
    </source>
</evidence>
<protein>
    <submittedName>
        <fullName evidence="6">TraR/DksA family transcriptional regulator</fullName>
    </submittedName>
</protein>
<dbReference type="SUPFAM" id="SSF57716">
    <property type="entry name" value="Glucocorticoid receptor-like (DNA-binding domain)"/>
    <property type="match status" value="1"/>
</dbReference>
<evidence type="ECO:0000256" key="4">
    <source>
        <dbReference type="PROSITE-ProRule" id="PRU00510"/>
    </source>
</evidence>